<dbReference type="PANTHER" id="PTHR12957">
    <property type="entry name" value="DEAD/H BOX POLYPEPTIDE 26/DICE1-RELATED"/>
    <property type="match status" value="1"/>
</dbReference>
<evidence type="ECO:0000256" key="1">
    <source>
        <dbReference type="SAM" id="MobiDB-lite"/>
    </source>
</evidence>
<keyword evidence="6" id="KW-1267">Proteomics identification</keyword>
<dbReference type="WormBase" id="F08B4.1b">
    <property type="protein sequence ID" value="CE43330"/>
    <property type="gene ID" value="WBGene00000994"/>
    <property type="gene designation" value="ints-6"/>
</dbReference>
<dbReference type="GO" id="GO:0032039">
    <property type="term" value="C:integrator complex"/>
    <property type="evidence" value="ECO:0000318"/>
    <property type="project" value="GO_Central"/>
</dbReference>
<dbReference type="Bgee" id="WBGene00000994">
    <property type="expression patterns" value="Expressed in germ line (C elegans) and 4 other cell types or tissues"/>
</dbReference>
<reference evidence="3 4" key="1">
    <citation type="journal article" date="1998" name="Science">
        <title>Genome sequence of the nematode C. elegans: a platform for investigating biology.</title>
        <authorList>
            <consortium name="The C. elegans sequencing consortium"/>
            <person name="Sulson J.E."/>
            <person name="Waterston R."/>
        </authorList>
    </citation>
    <scope>NUCLEOTIDE SEQUENCE [LARGE SCALE GENOMIC DNA]</scope>
    <source>
        <strain evidence="3 4">Bristol N2</strain>
    </source>
</reference>
<dbReference type="FunFam" id="3.40.50.410:FF:000010">
    <property type="entry name" value="Integrator complex subunit 6 like"/>
    <property type="match status" value="1"/>
</dbReference>
<evidence type="ECO:0000313" key="3">
    <source>
        <dbReference type="EMBL" id="CCD67655.1"/>
    </source>
</evidence>
<dbReference type="PeptideAtlas" id="B7WN63"/>
<evidence type="ECO:0000313" key="5">
    <source>
        <dbReference type="WormBase" id="F08B4.1b"/>
    </source>
</evidence>
<feature type="compositionally biased region" description="Polar residues" evidence="1">
    <location>
        <begin position="730"/>
        <end position="749"/>
    </location>
</feature>
<sequence>MPCFFFILDTSGSMSTRAHPQFSFFDLAKNFIENFIKQRTKGDNRMMVGRETDKYFLMTTQARYPKNVKVACEKLGAVVIEEIKKLHLPYGSCQLHHAILEAFKVLHVSRVQTGIDGVGIGRLISNTEPVTMILLTDGSGVAGIPIDFRLFFDPPFLGSEMTRDAFRWDQKFYTVVFRIPSTPYRPTISQLTAIDIDMPVIERLCARTGGRSFSIVSPRQIQTTIDYLLAMGNQYKIGVRFECLPAIHFTAAPITSDEVNLVKMKFKKVIDKRPVTNIISRLNPQARPVTCHWPIPESFFPMRTMDQLPQRTSHPVILCAPIALPLHIRPELPVDKLELEPGGISDIIMEILQGRKDMTVWTYMEGSSNGPTAPFGCLRMNTLGTGITLILMPFNFPMLYSLVEEIVKEPFLNKSQVWRSKLESYFHTVPFYYNTQIRVCLDKFDVKVDYSSSMSMFYPGQLLSNLNRFKAKAREELDQMAIASKLNDSKTLKIVNPSIRIERITSRSTIIGLGNSEVDIEDDSLEGYESTPIYAGDFKIPLYPPSITDAQLDSAYRTPYSSPIEDLTSKLNRIQANIELMFDPNKITLLDMAKLGTKARFNTLEELHNMPQKLMGEYEPYQAARVKYYGQPMRKIDEEKDRTHAFGNPYKLKGLGAGIDEVMDSAVVDNNSPSTSGQPKRFGGEGRQGGGPPKRRRGPLGIDAYDQYRIRRSMRGSSAGSDISDISSSLGTFDQDSDMTTPGTSGMNTPISEFDDLQLQEMDSDDQLMKNLDEVQALRKKEEAQVQPKIKKPPPVPPASILSSQEILTRKIRIGSIIRKPANHCAFEEIMTLVAGITQEACSQLIKYALRESQRFKLKQLTERLENRLKTV</sequence>
<evidence type="ECO:0007829" key="6">
    <source>
        <dbReference type="PeptideAtlas" id="B7WN63"/>
    </source>
</evidence>
<dbReference type="eggNOG" id="KOG3768">
    <property type="taxonomic scope" value="Eukaryota"/>
</dbReference>
<dbReference type="SMR" id="B7WN63"/>
<dbReference type="OrthoDB" id="9449012at2759"/>
<dbReference type="PaxDb" id="6239-F08B4.1b"/>
<dbReference type="Pfam" id="PF25462">
    <property type="entry name" value="Beta-barrel_INTS6"/>
    <property type="match status" value="1"/>
</dbReference>
<feature type="region of interest" description="Disordered" evidence="1">
    <location>
        <begin position="667"/>
        <end position="700"/>
    </location>
</feature>
<feature type="region of interest" description="Disordered" evidence="1">
    <location>
        <begin position="729"/>
        <end position="749"/>
    </location>
</feature>
<dbReference type="RefSeq" id="NP_001294213.1">
    <property type="nucleotide sequence ID" value="NM_001307284.2"/>
</dbReference>
<feature type="compositionally biased region" description="Polar residues" evidence="1">
    <location>
        <begin position="668"/>
        <end position="678"/>
    </location>
</feature>
<dbReference type="CTD" id="24104403"/>
<organism evidence="3 4">
    <name type="scientific">Caenorhabditis elegans</name>
    <dbReference type="NCBI Taxonomy" id="6239"/>
    <lineage>
        <taxon>Eukaryota</taxon>
        <taxon>Metazoa</taxon>
        <taxon>Ecdysozoa</taxon>
        <taxon>Nematoda</taxon>
        <taxon>Chromadorea</taxon>
        <taxon>Rhabditida</taxon>
        <taxon>Rhabditina</taxon>
        <taxon>Rhabditomorpha</taxon>
        <taxon>Rhabditoidea</taxon>
        <taxon>Rhabditidae</taxon>
        <taxon>Peloderinae</taxon>
        <taxon>Caenorhabditis</taxon>
    </lineage>
</organism>
<proteinExistence type="evidence at protein level"/>
<keyword evidence="4" id="KW-1185">Reference proteome</keyword>
<gene>
    <name evidence="3 5" type="primary">ints-6</name>
    <name evidence="5" type="synonym">dic-1</name>
    <name evidence="3" type="ORF">CELE_F08B4.1</name>
    <name evidence="5" type="ORF">F08B4.1</name>
</gene>
<dbReference type="GO" id="GO:0034472">
    <property type="term" value="P:snRNA 3'-end processing"/>
    <property type="evidence" value="ECO:0000318"/>
    <property type="project" value="GO_Central"/>
</dbReference>
<dbReference type="GeneID" id="24104403"/>
<dbReference type="InterPro" id="IPR057413">
    <property type="entry name" value="Beta-barrel_INTS6"/>
</dbReference>
<dbReference type="InParanoid" id="B7WN63"/>
<dbReference type="Reactome" id="R-CEL-6807505">
    <property type="pathway name" value="RNA polymerase II transcribes snRNA genes"/>
</dbReference>
<dbReference type="STRING" id="6239.F08B4.1b.1"/>
<dbReference type="PhylomeDB" id="B7WN63"/>
<dbReference type="EMBL" id="BX284604">
    <property type="protein sequence ID" value="CCD67655.1"/>
    <property type="molecule type" value="Genomic_DNA"/>
</dbReference>
<dbReference type="SUPFAM" id="SSF53300">
    <property type="entry name" value="vWA-like"/>
    <property type="match status" value="1"/>
</dbReference>
<dbReference type="SMART" id="SM00327">
    <property type="entry name" value="VWA"/>
    <property type="match status" value="1"/>
</dbReference>
<dbReference type="PANTHER" id="PTHR12957:SF2">
    <property type="entry name" value="INTEGRATOR COMPLEX SUBUNIT 6"/>
    <property type="match status" value="1"/>
</dbReference>
<name>B7WN63_CAEEL</name>
<dbReference type="Gene3D" id="3.40.50.410">
    <property type="entry name" value="von Willebrand factor, type A domain"/>
    <property type="match status" value="1"/>
</dbReference>
<dbReference type="InterPro" id="IPR051113">
    <property type="entry name" value="Integrator_subunit6"/>
</dbReference>
<dbReference type="AlphaFoldDB" id="B7WN63"/>
<evidence type="ECO:0000259" key="2">
    <source>
        <dbReference type="SMART" id="SM00327"/>
    </source>
</evidence>
<dbReference type="FunCoup" id="B7WN63">
    <property type="interactions" value="2929"/>
</dbReference>
<accession>B7WN63</accession>
<dbReference type="Pfam" id="PF13519">
    <property type="entry name" value="VWA_2"/>
    <property type="match status" value="1"/>
</dbReference>
<dbReference type="OMA" id="LNQNHYG"/>
<dbReference type="ExpressionAtlas" id="B7WN63">
    <property type="expression patterns" value="baseline and differential"/>
</dbReference>
<dbReference type="AGR" id="WB:WBGene00000994"/>
<dbReference type="InterPro" id="IPR036465">
    <property type="entry name" value="vWFA_dom_sf"/>
</dbReference>
<feature type="domain" description="VWFA" evidence="2">
    <location>
        <begin position="1"/>
        <end position="229"/>
    </location>
</feature>
<dbReference type="Proteomes" id="UP000001940">
    <property type="component" value="Chromosome IV"/>
</dbReference>
<evidence type="ECO:0000313" key="4">
    <source>
        <dbReference type="Proteomes" id="UP000001940"/>
    </source>
</evidence>
<protein>
    <submittedName>
        <fullName evidence="3">VWFA domain-containing protein</fullName>
    </submittedName>
</protein>
<dbReference type="InterPro" id="IPR002035">
    <property type="entry name" value="VWF_A"/>
</dbReference>